<gene>
    <name evidence="2" type="ordered locus">RB7935</name>
</gene>
<dbReference type="Proteomes" id="UP000001025">
    <property type="component" value="Chromosome"/>
</dbReference>
<keyword evidence="1" id="KW-1133">Transmembrane helix</keyword>
<dbReference type="EnsemblBacteria" id="CAD75657">
    <property type="protein sequence ID" value="CAD75657"/>
    <property type="gene ID" value="RB7935"/>
</dbReference>
<evidence type="ECO:0000313" key="2">
    <source>
        <dbReference type="EMBL" id="CAD75657.1"/>
    </source>
</evidence>
<name>Q7UMW7_RHOBA</name>
<evidence type="ECO:0000313" key="3">
    <source>
        <dbReference type="Proteomes" id="UP000001025"/>
    </source>
</evidence>
<accession>Q7UMW7</accession>
<dbReference type="KEGG" id="rba:RB7935"/>
<evidence type="ECO:0000256" key="1">
    <source>
        <dbReference type="SAM" id="Phobius"/>
    </source>
</evidence>
<dbReference type="AlphaFoldDB" id="Q7UMW7"/>
<dbReference type="HOGENOM" id="CLU_1979811_0_0_0"/>
<proteinExistence type="predicted"/>
<keyword evidence="1" id="KW-0812">Transmembrane</keyword>
<feature type="transmembrane region" description="Helical" evidence="1">
    <location>
        <begin position="75"/>
        <end position="94"/>
    </location>
</feature>
<dbReference type="STRING" id="243090.RB7935"/>
<keyword evidence="3" id="KW-1185">Reference proteome</keyword>
<reference evidence="2 3" key="1">
    <citation type="journal article" date="2003" name="Proc. Natl. Acad. Sci. U.S.A.">
        <title>Complete genome sequence of the marine planctomycete Pirellula sp. strain 1.</title>
        <authorList>
            <person name="Gloeckner F.O."/>
            <person name="Kube M."/>
            <person name="Bauer M."/>
            <person name="Teeling H."/>
            <person name="Lombardot T."/>
            <person name="Ludwig W."/>
            <person name="Gade D."/>
            <person name="Beck A."/>
            <person name="Borzym K."/>
            <person name="Heitmann K."/>
            <person name="Rabus R."/>
            <person name="Schlesner H."/>
            <person name="Amann R."/>
            <person name="Reinhardt R."/>
        </authorList>
    </citation>
    <scope>NUCLEOTIDE SEQUENCE [LARGE SCALE GENOMIC DNA]</scope>
    <source>
        <strain evidence="3">DSM 10527 / NCIMB 13988 / SH1</strain>
    </source>
</reference>
<dbReference type="OrthoDB" id="291855at2"/>
<protein>
    <submittedName>
        <fullName evidence="2">Uncharacterized protein</fullName>
    </submittedName>
</protein>
<organism evidence="2 3">
    <name type="scientific">Rhodopirellula baltica (strain DSM 10527 / NCIMB 13988 / SH1)</name>
    <dbReference type="NCBI Taxonomy" id="243090"/>
    <lineage>
        <taxon>Bacteria</taxon>
        <taxon>Pseudomonadati</taxon>
        <taxon>Planctomycetota</taxon>
        <taxon>Planctomycetia</taxon>
        <taxon>Pirellulales</taxon>
        <taxon>Pirellulaceae</taxon>
        <taxon>Rhodopirellula</taxon>
    </lineage>
</organism>
<feature type="transmembrane region" description="Helical" evidence="1">
    <location>
        <begin position="34"/>
        <end position="55"/>
    </location>
</feature>
<feature type="transmembrane region" description="Helical" evidence="1">
    <location>
        <begin position="101"/>
        <end position="120"/>
    </location>
</feature>
<sequence>MSMSSQNRPVELNPYDSPIHCDGAKRLTPSRHPLLLLLASIFGVASIGLALLVLIESFNMAQRQGYNVEIAKGLTVAVGFALLGSCWACSCWLYWIRRPRLATAINLVALGSGGLFWTLLELGVVP</sequence>
<dbReference type="EMBL" id="BX294146">
    <property type="protein sequence ID" value="CAD75657.1"/>
    <property type="molecule type" value="Genomic_DNA"/>
</dbReference>
<keyword evidence="1" id="KW-0472">Membrane</keyword>
<dbReference type="InParanoid" id="Q7UMW7"/>